<evidence type="ECO:0000256" key="2">
    <source>
        <dbReference type="ARBA" id="ARBA00004948"/>
    </source>
</evidence>
<dbReference type="GO" id="GO:0016740">
    <property type="term" value="F:transferase activity"/>
    <property type="evidence" value="ECO:0007669"/>
    <property type="project" value="UniProtKB-KW"/>
</dbReference>
<evidence type="ECO:0000256" key="10">
    <source>
        <dbReference type="ARBA" id="ARBA00033171"/>
    </source>
</evidence>
<keyword evidence="6" id="KW-0479">Metal-binding</keyword>
<comment type="similarity">
    <text evidence="3">Belongs to the NMT1/THI5 family.</text>
</comment>
<evidence type="ECO:0000256" key="5">
    <source>
        <dbReference type="ARBA" id="ARBA00022679"/>
    </source>
</evidence>
<dbReference type="InterPro" id="IPR027939">
    <property type="entry name" value="NMT1/THI5"/>
</dbReference>
<comment type="catalytic activity">
    <reaction evidence="11">
        <text>N(6)-(pyridoxal phosphate)-L-lysyl-[4-amino-5-hydroxymethyl-2-methylpyrimidine phosphate synthase] + L-histidyl-[4-amino-5-hydroxymethyl-2-methylpyrimidine phosphate synthase] + 2 Fe(3+) + 4 H2O = L-lysyl-[4-amino-5-hydroxymethyl-2-methylpyrimidine phosphate synthase] + (2S)-2-amino-5-hydroxy-4-oxopentanoyl-[4-amino-5-hydroxymethyl-2-methylpyrimidine phosphate synthase] + 4-amino-2-methyl-5-(phosphooxymethyl)pyrimidine + 3-oxopropanoate + 2 Fe(2+) + 2 H(+)</text>
        <dbReference type="Rhea" id="RHEA:65756"/>
        <dbReference type="Rhea" id="RHEA-COMP:16892"/>
        <dbReference type="Rhea" id="RHEA-COMP:16893"/>
        <dbReference type="Rhea" id="RHEA-COMP:16894"/>
        <dbReference type="Rhea" id="RHEA-COMP:16895"/>
        <dbReference type="ChEBI" id="CHEBI:15377"/>
        <dbReference type="ChEBI" id="CHEBI:15378"/>
        <dbReference type="ChEBI" id="CHEBI:29033"/>
        <dbReference type="ChEBI" id="CHEBI:29034"/>
        <dbReference type="ChEBI" id="CHEBI:29969"/>
        <dbReference type="ChEBI" id="CHEBI:29979"/>
        <dbReference type="ChEBI" id="CHEBI:33190"/>
        <dbReference type="ChEBI" id="CHEBI:58354"/>
        <dbReference type="ChEBI" id="CHEBI:143915"/>
        <dbReference type="ChEBI" id="CHEBI:157692"/>
    </reaction>
    <physiologicalReaction direction="left-to-right" evidence="11">
        <dbReference type="Rhea" id="RHEA:65757"/>
    </physiologicalReaction>
</comment>
<dbReference type="GO" id="GO:0046872">
    <property type="term" value="F:metal ion binding"/>
    <property type="evidence" value="ECO:0007669"/>
    <property type="project" value="UniProtKB-KW"/>
</dbReference>
<keyword evidence="8" id="KW-0784">Thiamine biosynthesis</keyword>
<keyword evidence="9" id="KW-0408">Iron</keyword>
<feature type="domain" description="SsuA/THI5-like" evidence="12">
    <location>
        <begin position="39"/>
        <end position="253"/>
    </location>
</feature>
<comment type="caution">
    <text evidence="13">The sequence shown here is derived from an EMBL/GenBank/DDBJ whole genome shotgun (WGS) entry which is preliminary data.</text>
</comment>
<evidence type="ECO:0000313" key="13">
    <source>
        <dbReference type="EMBL" id="RJF96416.1"/>
    </source>
</evidence>
<keyword evidence="5" id="KW-0808">Transferase</keyword>
<comment type="pathway">
    <text evidence="2">Cofactor biosynthesis; thiamine diphosphate biosynthesis.</text>
</comment>
<comment type="function">
    <text evidence="1">Responsible for the formation of the pyrimidine heterocycle in the thiamine biosynthesis pathway. Catalyzes the formation of hydroxymethylpyrimidine phosphate (HMP-P) from histidine and pyridoxal phosphate (PLP). The protein uses PLP and the active site histidine to form HMP-P, generating an inactive enzyme. The enzyme can only undergo a single turnover, which suggests it is a suicide enzyme.</text>
</comment>
<proteinExistence type="inferred from homology"/>
<dbReference type="GO" id="GO:0009228">
    <property type="term" value="P:thiamine biosynthetic process"/>
    <property type="evidence" value="ECO:0007669"/>
    <property type="project" value="UniProtKB-KW"/>
</dbReference>
<dbReference type="Pfam" id="PF09084">
    <property type="entry name" value="NMT1"/>
    <property type="match status" value="1"/>
</dbReference>
<evidence type="ECO:0000256" key="8">
    <source>
        <dbReference type="ARBA" id="ARBA00022977"/>
    </source>
</evidence>
<evidence type="ECO:0000256" key="4">
    <source>
        <dbReference type="ARBA" id="ARBA00011738"/>
    </source>
</evidence>
<keyword evidence="7" id="KW-0663">Pyridoxal phosphate</keyword>
<accession>A0A418WUV8</accession>
<dbReference type="Gene3D" id="3.40.190.10">
    <property type="entry name" value="Periplasmic binding protein-like II"/>
    <property type="match status" value="2"/>
</dbReference>
<sequence>MIRAAVAAVALMLGGCGGTGDAGKERVTFNMSWLPQGSMAGVIAAIDKGYYAEAGLDVNVVRGFGGIRTANELDQGMFEFGYGDPVSVVLNRQNGGKTRMVGTINTRWPAALCYVKERHTIEKPADLAGLTVGGGQSSAMQALVPAWLTRNGVDKDSVKLLQLDPALVVTSLVEGKIDAGECWEGNSLPLYHKRAKEAGVTIGRISYSAFNLDLYGSGILTTEKMLAEKPETVKKFLAATYRGYEYAAANPDEVVGMMTKRFPMLDAAITKQQMVETAELMKDGAGTFKPARVASSLDFLKQAYALKGDIAPGDVFEGASATPAARP</sequence>
<dbReference type="PANTHER" id="PTHR31528">
    <property type="entry name" value="4-AMINO-5-HYDROXYMETHYL-2-METHYLPYRIMIDINE PHOSPHATE SYNTHASE THI11-RELATED"/>
    <property type="match status" value="1"/>
</dbReference>
<evidence type="ECO:0000259" key="12">
    <source>
        <dbReference type="Pfam" id="PF09084"/>
    </source>
</evidence>
<dbReference type="PANTHER" id="PTHR31528:SF1">
    <property type="entry name" value="4-AMINO-5-HYDROXYMETHYL-2-METHYLPYRIMIDINE PHOSPHATE SYNTHASE THI11-RELATED"/>
    <property type="match status" value="1"/>
</dbReference>
<evidence type="ECO:0000256" key="3">
    <source>
        <dbReference type="ARBA" id="ARBA00009406"/>
    </source>
</evidence>
<evidence type="ECO:0000256" key="7">
    <source>
        <dbReference type="ARBA" id="ARBA00022898"/>
    </source>
</evidence>
<evidence type="ECO:0000256" key="11">
    <source>
        <dbReference type="ARBA" id="ARBA00048179"/>
    </source>
</evidence>
<protein>
    <recommendedName>
        <fullName evidence="10">Thiamine pyrimidine synthase</fullName>
    </recommendedName>
</protein>
<evidence type="ECO:0000256" key="6">
    <source>
        <dbReference type="ARBA" id="ARBA00022723"/>
    </source>
</evidence>
<evidence type="ECO:0000256" key="9">
    <source>
        <dbReference type="ARBA" id="ARBA00023004"/>
    </source>
</evidence>
<dbReference type="InterPro" id="IPR015168">
    <property type="entry name" value="SsuA/THI5"/>
</dbReference>
<dbReference type="OrthoDB" id="9815602at2"/>
<keyword evidence="14" id="KW-1185">Reference proteome</keyword>
<comment type="subunit">
    <text evidence="4">Homodimer.</text>
</comment>
<gene>
    <name evidence="13" type="ORF">D3876_00135</name>
</gene>
<evidence type="ECO:0000313" key="14">
    <source>
        <dbReference type="Proteomes" id="UP000286100"/>
    </source>
</evidence>
<dbReference type="EMBL" id="QYUM01000001">
    <property type="protein sequence ID" value="RJF96416.1"/>
    <property type="molecule type" value="Genomic_DNA"/>
</dbReference>
<dbReference type="SUPFAM" id="SSF53850">
    <property type="entry name" value="Periplasmic binding protein-like II"/>
    <property type="match status" value="1"/>
</dbReference>
<dbReference type="PROSITE" id="PS51257">
    <property type="entry name" value="PROKAR_LIPOPROTEIN"/>
    <property type="match status" value="1"/>
</dbReference>
<evidence type="ECO:0000256" key="1">
    <source>
        <dbReference type="ARBA" id="ARBA00003469"/>
    </source>
</evidence>
<dbReference type="AlphaFoldDB" id="A0A418WUV8"/>
<dbReference type="Proteomes" id="UP000286100">
    <property type="component" value="Unassembled WGS sequence"/>
</dbReference>
<reference evidence="13 14" key="1">
    <citation type="submission" date="2018-09" db="EMBL/GenBank/DDBJ databases">
        <authorList>
            <person name="Zhu H."/>
        </authorList>
    </citation>
    <scope>NUCLEOTIDE SEQUENCE [LARGE SCALE GENOMIC DNA]</scope>
    <source>
        <strain evidence="13 14">K2R01-6</strain>
    </source>
</reference>
<name>A0A418WUV8_9SPHN</name>
<organism evidence="13 14">
    <name type="scientific">Sphingomonas cavernae</name>
    <dbReference type="NCBI Taxonomy" id="2320861"/>
    <lineage>
        <taxon>Bacteria</taxon>
        <taxon>Pseudomonadati</taxon>
        <taxon>Pseudomonadota</taxon>
        <taxon>Alphaproteobacteria</taxon>
        <taxon>Sphingomonadales</taxon>
        <taxon>Sphingomonadaceae</taxon>
        <taxon>Sphingomonas</taxon>
    </lineage>
</organism>